<organism evidence="1 2">
    <name type="scientific">Aspergillus leporis</name>
    <dbReference type="NCBI Taxonomy" id="41062"/>
    <lineage>
        <taxon>Eukaryota</taxon>
        <taxon>Fungi</taxon>
        <taxon>Dikarya</taxon>
        <taxon>Ascomycota</taxon>
        <taxon>Pezizomycotina</taxon>
        <taxon>Eurotiomycetes</taxon>
        <taxon>Eurotiomycetidae</taxon>
        <taxon>Eurotiales</taxon>
        <taxon>Aspergillaceae</taxon>
        <taxon>Aspergillus</taxon>
        <taxon>Aspergillus subgen. Circumdati</taxon>
    </lineage>
</organism>
<dbReference type="AlphaFoldDB" id="A0A5N5X0B1"/>
<dbReference type="Proteomes" id="UP000326565">
    <property type="component" value="Unassembled WGS sequence"/>
</dbReference>
<name>A0A5N5X0B1_9EURO</name>
<reference evidence="1 2" key="1">
    <citation type="submission" date="2019-04" db="EMBL/GenBank/DDBJ databases">
        <title>Friends and foes A comparative genomics study of 23 Aspergillus species from section Flavi.</title>
        <authorList>
            <consortium name="DOE Joint Genome Institute"/>
            <person name="Kjaerbolling I."/>
            <person name="Vesth T."/>
            <person name="Frisvad J.C."/>
            <person name="Nybo J.L."/>
            <person name="Theobald S."/>
            <person name="Kildgaard S."/>
            <person name="Isbrandt T."/>
            <person name="Kuo A."/>
            <person name="Sato A."/>
            <person name="Lyhne E.K."/>
            <person name="Kogle M.E."/>
            <person name="Wiebenga A."/>
            <person name="Kun R.S."/>
            <person name="Lubbers R.J."/>
            <person name="Makela M.R."/>
            <person name="Barry K."/>
            <person name="Chovatia M."/>
            <person name="Clum A."/>
            <person name="Daum C."/>
            <person name="Haridas S."/>
            <person name="He G."/>
            <person name="LaButti K."/>
            <person name="Lipzen A."/>
            <person name="Mondo S."/>
            <person name="Riley R."/>
            <person name="Salamov A."/>
            <person name="Simmons B.A."/>
            <person name="Magnuson J.K."/>
            <person name="Henrissat B."/>
            <person name="Mortensen U.H."/>
            <person name="Larsen T.O."/>
            <person name="Devries R.P."/>
            <person name="Grigoriev I.V."/>
            <person name="Machida M."/>
            <person name="Baker S.E."/>
            <person name="Andersen M.R."/>
        </authorList>
    </citation>
    <scope>NUCLEOTIDE SEQUENCE [LARGE SCALE GENOMIC DNA]</scope>
    <source>
        <strain evidence="1 2">CBS 151.66</strain>
    </source>
</reference>
<keyword evidence="2" id="KW-1185">Reference proteome</keyword>
<protein>
    <submittedName>
        <fullName evidence="1">Uncharacterized protein</fullName>
    </submittedName>
</protein>
<proteinExistence type="predicted"/>
<dbReference type="EMBL" id="ML732214">
    <property type="protein sequence ID" value="KAB8074191.1"/>
    <property type="molecule type" value="Genomic_DNA"/>
</dbReference>
<gene>
    <name evidence="1" type="ORF">BDV29DRAFT_174132</name>
</gene>
<accession>A0A5N5X0B1</accession>
<feature type="non-terminal residue" evidence="1">
    <location>
        <position position="104"/>
    </location>
</feature>
<evidence type="ECO:0000313" key="1">
    <source>
        <dbReference type="EMBL" id="KAB8074191.1"/>
    </source>
</evidence>
<evidence type="ECO:0000313" key="2">
    <source>
        <dbReference type="Proteomes" id="UP000326565"/>
    </source>
</evidence>
<sequence length="104" mass="12194">MLTCVSIIFLVSFFLEYYFGMHCSLFASEVGPCNYAVRQFWTCWNNGLSYGRQLWSTLYALFLRWSDACITFQPCFMHTGDGCYMAYWLMTHLEACDMSQQHSV</sequence>